<dbReference type="Pfam" id="PF08448">
    <property type="entry name" value="PAS_4"/>
    <property type="match status" value="1"/>
</dbReference>
<keyword evidence="10" id="KW-1133">Transmembrane helix</keyword>
<keyword evidence="5" id="KW-0808">Transferase</keyword>
<proteinExistence type="predicted"/>
<dbReference type="SMART" id="SM00387">
    <property type="entry name" value="HATPase_c"/>
    <property type="match status" value="1"/>
</dbReference>
<evidence type="ECO:0000256" key="1">
    <source>
        <dbReference type="ARBA" id="ARBA00000085"/>
    </source>
</evidence>
<dbReference type="Gene3D" id="3.30.565.10">
    <property type="entry name" value="Histidine kinase-like ATPase, C-terminal domain"/>
    <property type="match status" value="1"/>
</dbReference>
<evidence type="ECO:0000256" key="9">
    <source>
        <dbReference type="ARBA" id="ARBA00023012"/>
    </source>
</evidence>
<dbReference type="PROSITE" id="PS50109">
    <property type="entry name" value="HIS_KIN"/>
    <property type="match status" value="1"/>
</dbReference>
<dbReference type="PANTHER" id="PTHR43065">
    <property type="entry name" value="SENSOR HISTIDINE KINASE"/>
    <property type="match status" value="1"/>
</dbReference>
<protein>
    <recommendedName>
        <fullName evidence="3">histidine kinase</fullName>
        <ecNumber evidence="3">2.7.13.3</ecNumber>
    </recommendedName>
</protein>
<evidence type="ECO:0000256" key="8">
    <source>
        <dbReference type="ARBA" id="ARBA00022840"/>
    </source>
</evidence>
<keyword evidence="7" id="KW-0418">Kinase</keyword>
<dbReference type="RefSeq" id="WP_184035029.1">
    <property type="nucleotide sequence ID" value="NZ_JACHHY010000003.1"/>
</dbReference>
<feature type="domain" description="Histidine kinase" evidence="11">
    <location>
        <begin position="491"/>
        <end position="701"/>
    </location>
</feature>
<dbReference type="SUPFAM" id="SSF158472">
    <property type="entry name" value="HAMP domain-like"/>
    <property type="match status" value="1"/>
</dbReference>
<sequence>MRYLVIIGAVLGTILLFLLATASSNTSGLAVHYWELFALNGLMLLVLLVILVRQLLRLRWRLKEQVFGSKLTLRLVLMFAALTILPGAMVYTVSVQFLTRSIEGWFNVNVEKALDRGLVLGQTALHHQLDNLVSTTSIVSARLRDDNGIINPGRLGVMRAQYQVQELALFNTNGRLIAMASAGGKDAPVFYPDGAMLKEAFESNYRGVENDINGGLLLRSVQRVEDIKGAPMLLQAIQPVPQGLSDDAELVERVRADYKQLSLSRAGLKVIYSLTLTLTMLLAVLLALALAFVLSDRLSAPLRALAAGTRAVAQGDFSQRQPVTSRDELGILTQSFNLMTRQLAEASETVDRNQSQLEAARGYLEGVLVTLTSGVLTFDERFRLRAVNPSASYILGLDLERFRGVKLNAWAEDLPDLHGFCDTIQQGFANQEPKQWQHQLDWMSKAGRRVLLLRGARLQRGADNGVVVVFDDITELMQAQRDAAWGEVAKRLAHEIKNPLTPIQLSAERIQHRLNDKLEQADADMLDRATKTIVKQVNELKKMVDAFKDYARQPATKLKLLDLNQLLGEVLVLYEATPFLRLQLSNTPLWVMGDATLLRQVMHNLLQNAQDAVVEQPTPQLSVEAAVIHHKVLVMVADNGCGIPPDMLSRVFEPYVTTKQKGTGLGLAIVKKIIDEHSGVIHITNIEPHGVRVTIEFPLAEAPATA</sequence>
<dbReference type="EC" id="2.7.13.3" evidence="3"/>
<dbReference type="PRINTS" id="PR00344">
    <property type="entry name" value="BCTRLSENSOR"/>
</dbReference>
<keyword evidence="10" id="KW-0812">Transmembrane</keyword>
<dbReference type="InterPro" id="IPR017232">
    <property type="entry name" value="NtrY"/>
</dbReference>
<evidence type="ECO:0000259" key="12">
    <source>
        <dbReference type="PROSITE" id="PS50885"/>
    </source>
</evidence>
<dbReference type="InterPro" id="IPR004358">
    <property type="entry name" value="Sig_transdc_His_kin-like_C"/>
</dbReference>
<accession>A0A840MKI1</accession>
<evidence type="ECO:0000313" key="13">
    <source>
        <dbReference type="EMBL" id="MBB5017357.1"/>
    </source>
</evidence>
<dbReference type="InterPro" id="IPR036097">
    <property type="entry name" value="HisK_dim/P_sf"/>
</dbReference>
<reference evidence="13 14" key="1">
    <citation type="submission" date="2020-08" db="EMBL/GenBank/DDBJ databases">
        <title>Genomic Encyclopedia of Type Strains, Phase IV (KMG-IV): sequencing the most valuable type-strain genomes for metagenomic binning, comparative biology and taxonomic classification.</title>
        <authorList>
            <person name="Goeker M."/>
        </authorList>
    </citation>
    <scope>NUCLEOTIDE SEQUENCE [LARGE SCALE GENOMIC DNA]</scope>
    <source>
        <strain evidence="13 14">DSM 27165</strain>
    </source>
</reference>
<dbReference type="PANTHER" id="PTHR43065:SF10">
    <property type="entry name" value="PEROXIDE STRESS-ACTIVATED HISTIDINE KINASE MAK3"/>
    <property type="match status" value="1"/>
</dbReference>
<dbReference type="Pfam" id="PF02518">
    <property type="entry name" value="HATPase_c"/>
    <property type="match status" value="1"/>
</dbReference>
<evidence type="ECO:0000256" key="6">
    <source>
        <dbReference type="ARBA" id="ARBA00022741"/>
    </source>
</evidence>
<evidence type="ECO:0000256" key="2">
    <source>
        <dbReference type="ARBA" id="ARBA00004370"/>
    </source>
</evidence>
<evidence type="ECO:0000256" key="7">
    <source>
        <dbReference type="ARBA" id="ARBA00022777"/>
    </source>
</evidence>
<dbReference type="Gene3D" id="3.30.450.20">
    <property type="entry name" value="PAS domain"/>
    <property type="match status" value="1"/>
</dbReference>
<evidence type="ECO:0000256" key="3">
    <source>
        <dbReference type="ARBA" id="ARBA00012438"/>
    </source>
</evidence>
<keyword evidence="6" id="KW-0547">Nucleotide-binding</keyword>
<dbReference type="GO" id="GO:0016020">
    <property type="term" value="C:membrane"/>
    <property type="evidence" value="ECO:0007669"/>
    <property type="project" value="UniProtKB-SubCell"/>
</dbReference>
<name>A0A840MKI1_9PROT</name>
<organism evidence="13 14">
    <name type="scientific">Chitinivorax tropicus</name>
    <dbReference type="NCBI Taxonomy" id="714531"/>
    <lineage>
        <taxon>Bacteria</taxon>
        <taxon>Pseudomonadati</taxon>
        <taxon>Pseudomonadota</taxon>
        <taxon>Betaproteobacteria</taxon>
        <taxon>Chitinivorax</taxon>
    </lineage>
</organism>
<dbReference type="InterPro" id="IPR000014">
    <property type="entry name" value="PAS"/>
</dbReference>
<comment type="caution">
    <text evidence="13">The sequence shown here is derived from an EMBL/GenBank/DDBJ whole genome shotgun (WGS) entry which is preliminary data.</text>
</comment>
<gene>
    <name evidence="13" type="ORF">HNQ59_000621</name>
</gene>
<comment type="catalytic activity">
    <reaction evidence="1">
        <text>ATP + protein L-histidine = ADP + protein N-phospho-L-histidine.</text>
        <dbReference type="EC" id="2.7.13.3"/>
    </reaction>
</comment>
<evidence type="ECO:0000256" key="4">
    <source>
        <dbReference type="ARBA" id="ARBA00022553"/>
    </source>
</evidence>
<feature type="transmembrane region" description="Helical" evidence="10">
    <location>
        <begin position="73"/>
        <end position="93"/>
    </location>
</feature>
<dbReference type="InterPro" id="IPR003660">
    <property type="entry name" value="HAMP_dom"/>
</dbReference>
<keyword evidence="4" id="KW-0597">Phosphoprotein</keyword>
<dbReference type="InterPro" id="IPR005467">
    <property type="entry name" value="His_kinase_dom"/>
</dbReference>
<comment type="subcellular location">
    <subcellularLocation>
        <location evidence="2">Membrane</location>
    </subcellularLocation>
</comment>
<dbReference type="PROSITE" id="PS50885">
    <property type="entry name" value="HAMP"/>
    <property type="match status" value="1"/>
</dbReference>
<evidence type="ECO:0000256" key="10">
    <source>
        <dbReference type="SAM" id="Phobius"/>
    </source>
</evidence>
<dbReference type="GO" id="GO:0005524">
    <property type="term" value="F:ATP binding"/>
    <property type="evidence" value="ECO:0007669"/>
    <property type="project" value="UniProtKB-KW"/>
</dbReference>
<dbReference type="Proteomes" id="UP000575898">
    <property type="component" value="Unassembled WGS sequence"/>
</dbReference>
<dbReference type="PIRSF" id="PIRSF037532">
    <property type="entry name" value="STHK_NtrY"/>
    <property type="match status" value="1"/>
</dbReference>
<dbReference type="FunFam" id="1.10.287.130:FF:000107">
    <property type="entry name" value="Sensor histidine kinase YycG"/>
    <property type="match status" value="1"/>
</dbReference>
<keyword evidence="8" id="KW-0067">ATP-binding</keyword>
<dbReference type="CDD" id="cd00082">
    <property type="entry name" value="HisKA"/>
    <property type="match status" value="1"/>
</dbReference>
<keyword evidence="9" id="KW-0902">Two-component regulatory system</keyword>
<dbReference type="AlphaFoldDB" id="A0A840MKI1"/>
<dbReference type="SUPFAM" id="SSF47384">
    <property type="entry name" value="Homodimeric domain of signal transducing histidine kinase"/>
    <property type="match status" value="1"/>
</dbReference>
<dbReference type="InterPro" id="IPR003661">
    <property type="entry name" value="HisK_dim/P_dom"/>
</dbReference>
<dbReference type="InterPro" id="IPR035965">
    <property type="entry name" value="PAS-like_dom_sf"/>
</dbReference>
<dbReference type="SMART" id="SM00388">
    <property type="entry name" value="HisKA"/>
    <property type="match status" value="1"/>
</dbReference>
<feature type="domain" description="HAMP" evidence="12">
    <location>
        <begin position="296"/>
        <end position="348"/>
    </location>
</feature>
<evidence type="ECO:0000256" key="5">
    <source>
        <dbReference type="ARBA" id="ARBA00022679"/>
    </source>
</evidence>
<dbReference type="Pfam" id="PF00512">
    <property type="entry name" value="HisKA"/>
    <property type="match status" value="1"/>
</dbReference>
<evidence type="ECO:0000313" key="14">
    <source>
        <dbReference type="Proteomes" id="UP000575898"/>
    </source>
</evidence>
<dbReference type="InterPro" id="IPR013656">
    <property type="entry name" value="PAS_4"/>
</dbReference>
<dbReference type="CDD" id="cd06225">
    <property type="entry name" value="HAMP"/>
    <property type="match status" value="1"/>
</dbReference>
<keyword evidence="14" id="KW-1185">Reference proteome</keyword>
<feature type="transmembrane region" description="Helical" evidence="10">
    <location>
        <begin position="34"/>
        <end position="52"/>
    </location>
</feature>
<dbReference type="EMBL" id="JACHHY010000003">
    <property type="protein sequence ID" value="MBB5017357.1"/>
    <property type="molecule type" value="Genomic_DNA"/>
</dbReference>
<evidence type="ECO:0000259" key="11">
    <source>
        <dbReference type="PROSITE" id="PS50109"/>
    </source>
</evidence>
<feature type="transmembrane region" description="Helical" evidence="10">
    <location>
        <begin position="270"/>
        <end position="294"/>
    </location>
</feature>
<dbReference type="SUPFAM" id="SSF55874">
    <property type="entry name" value="ATPase domain of HSP90 chaperone/DNA topoisomerase II/histidine kinase"/>
    <property type="match status" value="1"/>
</dbReference>
<keyword evidence="10" id="KW-0472">Membrane</keyword>
<dbReference type="InterPro" id="IPR003594">
    <property type="entry name" value="HATPase_dom"/>
</dbReference>
<dbReference type="CDD" id="cd00130">
    <property type="entry name" value="PAS"/>
    <property type="match status" value="1"/>
</dbReference>
<dbReference type="SMART" id="SM00304">
    <property type="entry name" value="HAMP"/>
    <property type="match status" value="1"/>
</dbReference>
<dbReference type="GO" id="GO:0000155">
    <property type="term" value="F:phosphorelay sensor kinase activity"/>
    <property type="evidence" value="ECO:0007669"/>
    <property type="project" value="InterPro"/>
</dbReference>
<dbReference type="Gene3D" id="1.10.287.130">
    <property type="match status" value="1"/>
</dbReference>
<dbReference type="Pfam" id="PF00672">
    <property type="entry name" value="HAMP"/>
    <property type="match status" value="1"/>
</dbReference>
<dbReference type="SUPFAM" id="SSF55785">
    <property type="entry name" value="PYP-like sensor domain (PAS domain)"/>
    <property type="match status" value="1"/>
</dbReference>
<dbReference type="InterPro" id="IPR036890">
    <property type="entry name" value="HATPase_C_sf"/>
</dbReference>
<dbReference type="Gene3D" id="6.10.340.10">
    <property type="match status" value="1"/>
</dbReference>